<evidence type="ECO:0000259" key="18">
    <source>
        <dbReference type="Pfam" id="PF00361"/>
    </source>
</evidence>
<organism evidence="20">
    <name type="scientific">Nesomachilis australica</name>
    <dbReference type="NCBI Taxonomy" id="299218"/>
    <lineage>
        <taxon>Eukaryota</taxon>
        <taxon>Metazoa</taxon>
        <taxon>Ecdysozoa</taxon>
        <taxon>Arthropoda</taxon>
        <taxon>Hexapoda</taxon>
        <taxon>Insecta</taxon>
        <taxon>Monocondylia</taxon>
        <taxon>Archaeognatha</taxon>
        <taxon>Meinertellidae</taxon>
        <taxon>Nesomachilis</taxon>
    </lineage>
</organism>
<evidence type="ECO:0000256" key="13">
    <source>
        <dbReference type="ARBA" id="ARBA00023075"/>
    </source>
</evidence>
<feature type="transmembrane region" description="Helical" evidence="17">
    <location>
        <begin position="273"/>
        <end position="295"/>
    </location>
</feature>
<dbReference type="InterPro" id="IPR000260">
    <property type="entry name" value="NADH4_N"/>
</dbReference>
<feature type="transmembrane region" description="Helical" evidence="17">
    <location>
        <begin position="301"/>
        <end position="322"/>
    </location>
</feature>
<keyword evidence="7 17" id="KW-0679">Respiratory chain</keyword>
<feature type="transmembrane region" description="Helical" evidence="17">
    <location>
        <begin position="216"/>
        <end position="235"/>
    </location>
</feature>
<dbReference type="InterPro" id="IPR001750">
    <property type="entry name" value="ND/Mrp_TM"/>
</dbReference>
<evidence type="ECO:0000256" key="2">
    <source>
        <dbReference type="ARBA" id="ARBA00004225"/>
    </source>
</evidence>
<keyword evidence="9" id="KW-1278">Translocase</keyword>
<comment type="function">
    <text evidence="17">Core subunit of the mitochondrial membrane respiratory chain NADH dehydrogenase (Complex I) which catalyzes electron transfer from NADH through the respiratory chain, using ubiquinone as an electron acceptor. Essential for the catalytic activity and assembly of complex I.</text>
</comment>
<feature type="transmembrane region" description="Helical" evidence="17">
    <location>
        <begin position="381"/>
        <end position="399"/>
    </location>
</feature>
<dbReference type="RefSeq" id="YP_214883.1">
    <property type="nucleotide sequence ID" value="NC_006895.1"/>
</dbReference>
<name>Q5C845_9INSE</name>
<dbReference type="Pfam" id="PF01059">
    <property type="entry name" value="Oxidored_q5_N"/>
    <property type="match status" value="1"/>
</dbReference>
<evidence type="ECO:0000256" key="9">
    <source>
        <dbReference type="ARBA" id="ARBA00022967"/>
    </source>
</evidence>
<dbReference type="AlphaFoldDB" id="Q5C845"/>
<evidence type="ECO:0000259" key="19">
    <source>
        <dbReference type="Pfam" id="PF01059"/>
    </source>
</evidence>
<feature type="transmembrane region" description="Helical" evidence="17">
    <location>
        <begin position="47"/>
        <end position="71"/>
    </location>
</feature>
<feature type="domain" description="NADH:ubiquinone oxidoreductase chain 4 N-terminal" evidence="19">
    <location>
        <begin position="2"/>
        <end position="98"/>
    </location>
</feature>
<dbReference type="GO" id="GO:0042773">
    <property type="term" value="P:ATP synthesis coupled electron transport"/>
    <property type="evidence" value="ECO:0007669"/>
    <property type="project" value="InterPro"/>
</dbReference>
<evidence type="ECO:0000256" key="15">
    <source>
        <dbReference type="ARBA" id="ARBA00023136"/>
    </source>
</evidence>
<evidence type="ECO:0000256" key="12">
    <source>
        <dbReference type="ARBA" id="ARBA00023027"/>
    </source>
</evidence>
<reference evidence="20" key="1">
    <citation type="journal article" date="2004" name="Cladistics">
        <title>Mitochondrial genome data alone are not enough to unambiguously resolve the relationships of Entognatha, Insecta and Crustacea sensu lato (Arthropoda).</title>
        <authorList>
            <person name="Cameron S.L."/>
            <person name="Miller K.B."/>
            <person name="D'Haese C.A."/>
            <person name="Whiting M.F."/>
            <person name="Barker S.C."/>
        </authorList>
    </citation>
    <scope>NUCLEOTIDE SEQUENCE</scope>
</reference>
<evidence type="ECO:0000256" key="17">
    <source>
        <dbReference type="RuleBase" id="RU003297"/>
    </source>
</evidence>
<comment type="subcellular location">
    <subcellularLocation>
        <location evidence="2 17">Mitochondrion membrane</location>
        <topology evidence="2 17">Multi-pass membrane protein</topology>
    </subcellularLocation>
</comment>
<sequence length="446" mass="50232">MFFCLVFLIPIFLSKNFWWLVQNLFFIMSFVVLFSYCGLHYLSGTGYFFGVDVLSNSLILLSFWICGLMMMGSTSVYSGQSNSIIFALLIFFLMVFLFGSFASTDLLFFYVSFEAKIIPTFMLVVGWGYQPERLQAGVYLLFYTLFASLPLLLGLMYVYIYWGVISFFMFVPSIEFSFVSVIWYFSLIGAFLVKMPMYLVHLWLPKAHVEAPVSGSMILAGVLLKLGGYGLYRVFPLILFVGNSLNFIWIVLSLVGGIVISMVCLRQTDLKSLIAYSSVAHMGVILCGGMTMGVWGMEAGLVLMVAHGLCSSGLFVLANICYERTGTRSLLINKGLLSFMPSMSLWWFLLCSSNMAAPPSLNLVGEVGLLNSIVGWNFMSMYFLAFLFFLSACYTLYLFSLTQHGKFSGGLYSCCSGVLREYVILFLHWFPLNCLILKLDPVLNWL</sequence>
<geneLocation type="mitochondrion" evidence="20"/>
<dbReference type="CTD" id="4538"/>
<evidence type="ECO:0000256" key="5">
    <source>
        <dbReference type="ARBA" id="ARBA00021006"/>
    </source>
</evidence>
<evidence type="ECO:0000256" key="7">
    <source>
        <dbReference type="ARBA" id="ARBA00022660"/>
    </source>
</evidence>
<accession>Q5C845</accession>
<dbReference type="GO" id="GO:0003954">
    <property type="term" value="F:NADH dehydrogenase activity"/>
    <property type="evidence" value="ECO:0007669"/>
    <property type="project" value="TreeGrafter"/>
</dbReference>
<dbReference type="GeneID" id="3332353"/>
<evidence type="ECO:0000256" key="10">
    <source>
        <dbReference type="ARBA" id="ARBA00022982"/>
    </source>
</evidence>
<keyword evidence="12 17" id="KW-0520">NAD</keyword>
<comment type="similarity">
    <text evidence="3 17">Belongs to the complex I subunit 4 family.</text>
</comment>
<keyword evidence="8 17" id="KW-0812">Transmembrane</keyword>
<keyword evidence="13 17" id="KW-0830">Ubiquinone</keyword>
<keyword evidence="15 17" id="KW-0472">Membrane</keyword>
<feature type="transmembrane region" description="Helical" evidence="17">
    <location>
        <begin position="83"/>
        <end position="101"/>
    </location>
</feature>
<keyword evidence="11 17" id="KW-1133">Transmembrane helix</keyword>
<dbReference type="PANTHER" id="PTHR43507">
    <property type="entry name" value="NADH-UBIQUINONE OXIDOREDUCTASE CHAIN 4"/>
    <property type="match status" value="1"/>
</dbReference>
<comment type="function">
    <text evidence="1">Core subunit of the mitochondrial membrane respiratory chain NADH dehydrogenase (Complex I) that is believed to belong to the minimal assembly required for catalysis. Complex I functions in the transfer of electrons from NADH to the respiratory chain. The immediate electron acceptor for the enzyme is believed to be ubiquinone.</text>
</comment>
<feature type="transmembrane region" description="Helical" evidence="17">
    <location>
        <begin position="411"/>
        <end position="430"/>
    </location>
</feature>
<dbReference type="GO" id="GO:0008137">
    <property type="term" value="F:NADH dehydrogenase (ubiquinone) activity"/>
    <property type="evidence" value="ECO:0007669"/>
    <property type="project" value="UniProtKB-UniRule"/>
</dbReference>
<evidence type="ECO:0000256" key="14">
    <source>
        <dbReference type="ARBA" id="ARBA00023128"/>
    </source>
</evidence>
<dbReference type="GO" id="GO:0048039">
    <property type="term" value="F:ubiquinone binding"/>
    <property type="evidence" value="ECO:0007669"/>
    <property type="project" value="TreeGrafter"/>
</dbReference>
<feature type="transmembrane region" description="Helical" evidence="17">
    <location>
        <begin position="17"/>
        <end position="41"/>
    </location>
</feature>
<dbReference type="EMBL" id="AY793551">
    <property type="protein sequence ID" value="AAV50271.1"/>
    <property type="molecule type" value="Genomic_DNA"/>
</dbReference>
<comment type="catalytic activity">
    <reaction evidence="16 17">
        <text>a ubiquinone + NADH + 5 H(+)(in) = a ubiquinol + NAD(+) + 4 H(+)(out)</text>
        <dbReference type="Rhea" id="RHEA:29091"/>
        <dbReference type="Rhea" id="RHEA-COMP:9565"/>
        <dbReference type="Rhea" id="RHEA-COMP:9566"/>
        <dbReference type="ChEBI" id="CHEBI:15378"/>
        <dbReference type="ChEBI" id="CHEBI:16389"/>
        <dbReference type="ChEBI" id="CHEBI:17976"/>
        <dbReference type="ChEBI" id="CHEBI:57540"/>
        <dbReference type="ChEBI" id="CHEBI:57945"/>
        <dbReference type="EC" id="7.1.1.2"/>
    </reaction>
</comment>
<feature type="domain" description="NADH:quinone oxidoreductase/Mrp antiporter transmembrane" evidence="18">
    <location>
        <begin position="103"/>
        <end position="386"/>
    </location>
</feature>
<protein>
    <recommendedName>
        <fullName evidence="5 17">NADH-ubiquinone oxidoreductase chain 4</fullName>
        <ecNumber evidence="4 17">7.1.1.2</ecNumber>
    </recommendedName>
</protein>
<feature type="transmembrane region" description="Helical" evidence="17">
    <location>
        <begin position="343"/>
        <end position="361"/>
    </location>
</feature>
<evidence type="ECO:0000256" key="4">
    <source>
        <dbReference type="ARBA" id="ARBA00012944"/>
    </source>
</evidence>
<evidence type="ECO:0000256" key="3">
    <source>
        <dbReference type="ARBA" id="ARBA00009025"/>
    </source>
</evidence>
<feature type="transmembrane region" description="Helical" evidence="17">
    <location>
        <begin position="140"/>
        <end position="162"/>
    </location>
</feature>
<keyword evidence="14 17" id="KW-0496">Mitochondrion</keyword>
<evidence type="ECO:0000256" key="16">
    <source>
        <dbReference type="ARBA" id="ARBA00049551"/>
    </source>
</evidence>
<dbReference type="InterPro" id="IPR003918">
    <property type="entry name" value="NADH_UbQ_OxRdtase"/>
</dbReference>
<keyword evidence="6 17" id="KW-0813">Transport</keyword>
<feature type="transmembrane region" description="Helical" evidence="17">
    <location>
        <begin position="107"/>
        <end position="128"/>
    </location>
</feature>
<evidence type="ECO:0000256" key="11">
    <source>
        <dbReference type="ARBA" id="ARBA00022989"/>
    </source>
</evidence>
<gene>
    <name evidence="20" type="primary">ND4</name>
</gene>
<dbReference type="PANTHER" id="PTHR43507:SF20">
    <property type="entry name" value="NADH-UBIQUINONE OXIDOREDUCTASE CHAIN 4"/>
    <property type="match status" value="1"/>
</dbReference>
<feature type="transmembrane region" description="Helical" evidence="17">
    <location>
        <begin position="182"/>
        <end position="204"/>
    </location>
</feature>
<proteinExistence type="inferred from homology"/>
<evidence type="ECO:0000256" key="6">
    <source>
        <dbReference type="ARBA" id="ARBA00022448"/>
    </source>
</evidence>
<dbReference type="EC" id="7.1.1.2" evidence="4 17"/>
<evidence type="ECO:0000256" key="1">
    <source>
        <dbReference type="ARBA" id="ARBA00003257"/>
    </source>
</evidence>
<dbReference type="GO" id="GO:0015990">
    <property type="term" value="P:electron transport coupled proton transport"/>
    <property type="evidence" value="ECO:0007669"/>
    <property type="project" value="TreeGrafter"/>
</dbReference>
<keyword evidence="10 17" id="KW-0249">Electron transport</keyword>
<dbReference type="PRINTS" id="PR01437">
    <property type="entry name" value="NUOXDRDTASE4"/>
</dbReference>
<evidence type="ECO:0000256" key="8">
    <source>
        <dbReference type="ARBA" id="ARBA00022692"/>
    </source>
</evidence>
<dbReference type="GO" id="GO:0031966">
    <property type="term" value="C:mitochondrial membrane"/>
    <property type="evidence" value="ECO:0007669"/>
    <property type="project" value="UniProtKB-SubCell"/>
</dbReference>
<evidence type="ECO:0000313" key="20">
    <source>
        <dbReference type="EMBL" id="AAV50271.1"/>
    </source>
</evidence>
<dbReference type="Pfam" id="PF00361">
    <property type="entry name" value="Proton_antipo_M"/>
    <property type="match status" value="1"/>
</dbReference>
<feature type="transmembrane region" description="Helical" evidence="17">
    <location>
        <begin position="247"/>
        <end position="266"/>
    </location>
</feature>